<dbReference type="SMART" id="SM00479">
    <property type="entry name" value="EXOIII"/>
    <property type="match status" value="1"/>
</dbReference>
<dbReference type="OrthoDB" id="5497329at2"/>
<dbReference type="InterPro" id="IPR013520">
    <property type="entry name" value="Ribonucl_H"/>
</dbReference>
<protein>
    <submittedName>
        <fullName evidence="5">3'-5' exonuclease</fullName>
    </submittedName>
</protein>
<dbReference type="GO" id="GO:0008408">
    <property type="term" value="F:3'-5' exonuclease activity"/>
    <property type="evidence" value="ECO:0007669"/>
    <property type="project" value="TreeGrafter"/>
</dbReference>
<dbReference type="RefSeq" id="WP_150091582.1">
    <property type="nucleotide sequence ID" value="NZ_JBFUOH010000134.1"/>
</dbReference>
<evidence type="ECO:0000256" key="2">
    <source>
        <dbReference type="ARBA" id="ARBA00022801"/>
    </source>
</evidence>
<evidence type="ECO:0000259" key="4">
    <source>
        <dbReference type="SMART" id="SM00479"/>
    </source>
</evidence>
<dbReference type="Pfam" id="PF00929">
    <property type="entry name" value="RNase_T"/>
    <property type="match status" value="1"/>
</dbReference>
<dbReference type="EMBL" id="VWXX01000006">
    <property type="protein sequence ID" value="KAA6185994.1"/>
    <property type="molecule type" value="Genomic_DNA"/>
</dbReference>
<keyword evidence="3 5" id="KW-0269">Exonuclease</keyword>
<dbReference type="GO" id="GO:0003676">
    <property type="term" value="F:nucleic acid binding"/>
    <property type="evidence" value="ECO:0007669"/>
    <property type="project" value="InterPro"/>
</dbReference>
<proteinExistence type="predicted"/>
<dbReference type="PANTHER" id="PTHR30231">
    <property type="entry name" value="DNA POLYMERASE III SUBUNIT EPSILON"/>
    <property type="match status" value="1"/>
</dbReference>
<reference evidence="5 6" key="1">
    <citation type="submission" date="2019-09" db="EMBL/GenBank/DDBJ databases">
        <title>Whole-genome sequence of the purple sulfur bacterium Thiohalocapsa marina DSM 19078.</title>
        <authorList>
            <person name="Kyndt J.A."/>
            <person name="Meyer T.E."/>
        </authorList>
    </citation>
    <scope>NUCLEOTIDE SEQUENCE [LARGE SCALE GENOMIC DNA]</scope>
    <source>
        <strain evidence="5 6">DSM 19078</strain>
    </source>
</reference>
<evidence type="ECO:0000313" key="6">
    <source>
        <dbReference type="Proteomes" id="UP000322981"/>
    </source>
</evidence>
<dbReference type="SUPFAM" id="SSF53098">
    <property type="entry name" value="Ribonuclease H-like"/>
    <property type="match status" value="1"/>
</dbReference>
<organism evidence="5 6">
    <name type="scientific">Thiohalocapsa marina</name>
    <dbReference type="NCBI Taxonomy" id="424902"/>
    <lineage>
        <taxon>Bacteria</taxon>
        <taxon>Pseudomonadati</taxon>
        <taxon>Pseudomonadota</taxon>
        <taxon>Gammaproteobacteria</taxon>
        <taxon>Chromatiales</taxon>
        <taxon>Chromatiaceae</taxon>
        <taxon>Thiohalocapsa</taxon>
    </lineage>
</organism>
<accession>A0A5M8FNE6</accession>
<keyword evidence="2" id="KW-0378">Hydrolase</keyword>
<dbReference type="Gene3D" id="3.30.420.10">
    <property type="entry name" value="Ribonuclease H-like superfamily/Ribonuclease H"/>
    <property type="match status" value="1"/>
</dbReference>
<dbReference type="CDD" id="cd06127">
    <property type="entry name" value="DEDDh"/>
    <property type="match status" value="1"/>
</dbReference>
<dbReference type="GO" id="GO:0005829">
    <property type="term" value="C:cytosol"/>
    <property type="evidence" value="ECO:0007669"/>
    <property type="project" value="TreeGrafter"/>
</dbReference>
<comment type="caution">
    <text evidence="5">The sequence shown here is derived from an EMBL/GenBank/DDBJ whole genome shotgun (WGS) entry which is preliminary data.</text>
</comment>
<dbReference type="InterPro" id="IPR012337">
    <property type="entry name" value="RNaseH-like_sf"/>
</dbReference>
<dbReference type="GO" id="GO:0006259">
    <property type="term" value="P:DNA metabolic process"/>
    <property type="evidence" value="ECO:0007669"/>
    <property type="project" value="UniProtKB-ARBA"/>
</dbReference>
<evidence type="ECO:0000313" key="5">
    <source>
        <dbReference type="EMBL" id="KAA6185994.1"/>
    </source>
</evidence>
<gene>
    <name evidence="5" type="ORF">F2Q65_06395</name>
</gene>
<sequence length="229" mass="25209">MADLASGLLLDWRRRWRLRKQPPGPLCDYLSRPFPSPRTDYREVEYVAVDLETTGLNARRDQILSIGWVVLSGTRIDLSTASHRLVRVQGDIPAESAVIHQITDDVAATGTDLAAALPEFLCALSGRVMIAHHAHVERCFLGAACKQLFGGGLLVPTVDTQAIARRILERRQVAFKASDLRLHALGERYNLPRYGAHNALSDALAAAELFLAEAAYRDNGRGMPLGDFL</sequence>
<keyword evidence="1" id="KW-0540">Nuclease</keyword>
<feature type="domain" description="Exonuclease" evidence="4">
    <location>
        <begin position="45"/>
        <end position="219"/>
    </location>
</feature>
<evidence type="ECO:0000256" key="3">
    <source>
        <dbReference type="ARBA" id="ARBA00022839"/>
    </source>
</evidence>
<dbReference type="Proteomes" id="UP000322981">
    <property type="component" value="Unassembled WGS sequence"/>
</dbReference>
<dbReference type="PANTHER" id="PTHR30231:SF4">
    <property type="entry name" value="PROTEIN NEN2"/>
    <property type="match status" value="1"/>
</dbReference>
<evidence type="ECO:0000256" key="1">
    <source>
        <dbReference type="ARBA" id="ARBA00022722"/>
    </source>
</evidence>
<dbReference type="AlphaFoldDB" id="A0A5M8FNE6"/>
<keyword evidence="6" id="KW-1185">Reference proteome</keyword>
<name>A0A5M8FNE6_9GAMM</name>
<dbReference type="InterPro" id="IPR036397">
    <property type="entry name" value="RNaseH_sf"/>
</dbReference>